<dbReference type="InterPro" id="IPR039569">
    <property type="entry name" value="FAS1-like_DH_region"/>
</dbReference>
<sequence length="167" mass="18113">MIGEEEKVMTAPAAGSVPPLVAGQTYQEMKVGSVFRTPARTITETDLVLFRQLVGVSEPLFMDAEHARSVGYTGRLIPGMMVFSYAEGLVLQTNVLHGTGMAFMQTDLSISAPVYVGDTLTVVVEVTESRPASRGNRGVVTTRNTVHNQRDEVVLTYNPVRLIRGGE</sequence>
<dbReference type="PANTHER" id="PTHR43664">
    <property type="entry name" value="MONOAMINE OXIDASE-RELATED"/>
    <property type="match status" value="1"/>
</dbReference>
<feature type="domain" description="FAS1-like dehydratase" evidence="1">
    <location>
        <begin position="31"/>
        <end position="156"/>
    </location>
</feature>
<dbReference type="Proteomes" id="UP000234331">
    <property type="component" value="Unassembled WGS sequence"/>
</dbReference>
<reference evidence="2 3" key="1">
    <citation type="submission" date="2017-06" db="EMBL/GenBank/DDBJ databases">
        <authorList>
            <person name="Kim H.J."/>
            <person name="Triplett B.A."/>
        </authorList>
    </citation>
    <scope>NUCLEOTIDE SEQUENCE [LARGE SCALE GENOMIC DNA]</scope>
    <source>
        <strain evidence="2">FRACA_ARgP5</strain>
    </source>
</reference>
<dbReference type="Pfam" id="PF13452">
    <property type="entry name" value="FAS1_DH_region"/>
    <property type="match status" value="1"/>
</dbReference>
<gene>
    <name evidence="2" type="ORF">FRACA_3910003</name>
</gene>
<protein>
    <submittedName>
        <fullName evidence="2">Acyl dehydratase</fullName>
    </submittedName>
</protein>
<proteinExistence type="predicted"/>
<evidence type="ECO:0000313" key="3">
    <source>
        <dbReference type="Proteomes" id="UP000234331"/>
    </source>
</evidence>
<accession>A0A2I2KWA9</accession>
<dbReference type="InterPro" id="IPR029069">
    <property type="entry name" value="HotDog_dom_sf"/>
</dbReference>
<keyword evidence="3" id="KW-1185">Reference proteome</keyword>
<name>A0A2I2KWA9_9ACTN</name>
<evidence type="ECO:0000313" key="2">
    <source>
        <dbReference type="EMBL" id="SNQ49940.1"/>
    </source>
</evidence>
<organism evidence="2 3">
    <name type="scientific">Frankia canadensis</name>
    <dbReference type="NCBI Taxonomy" id="1836972"/>
    <lineage>
        <taxon>Bacteria</taxon>
        <taxon>Bacillati</taxon>
        <taxon>Actinomycetota</taxon>
        <taxon>Actinomycetes</taxon>
        <taxon>Frankiales</taxon>
        <taxon>Frankiaceae</taxon>
        <taxon>Frankia</taxon>
    </lineage>
</organism>
<dbReference type="EMBL" id="FZMO01000325">
    <property type="protein sequence ID" value="SNQ49940.1"/>
    <property type="molecule type" value="Genomic_DNA"/>
</dbReference>
<dbReference type="SUPFAM" id="SSF54637">
    <property type="entry name" value="Thioesterase/thiol ester dehydrase-isomerase"/>
    <property type="match status" value="1"/>
</dbReference>
<dbReference type="InterPro" id="IPR052342">
    <property type="entry name" value="MCH/BMMD"/>
</dbReference>
<evidence type="ECO:0000259" key="1">
    <source>
        <dbReference type="Pfam" id="PF13452"/>
    </source>
</evidence>
<dbReference type="AlphaFoldDB" id="A0A2I2KWA9"/>
<dbReference type="Gene3D" id="3.10.129.10">
    <property type="entry name" value="Hotdog Thioesterase"/>
    <property type="match status" value="1"/>
</dbReference>
<dbReference type="PANTHER" id="PTHR43664:SF1">
    <property type="entry name" value="BETA-METHYLMALYL-COA DEHYDRATASE"/>
    <property type="match status" value="1"/>
</dbReference>